<evidence type="ECO:0000313" key="8">
    <source>
        <dbReference type="Proteomes" id="UP000002494"/>
    </source>
</evidence>
<dbReference type="Proteomes" id="UP000002494">
    <property type="component" value="Chromosome 17"/>
</dbReference>
<reference evidence="7" key="1">
    <citation type="submission" date="2024-01" db="EMBL/GenBank/DDBJ databases">
        <title>GRCr8: a new rat reference genome assembly contstructed from accurate long reads and long range scaffolding.</title>
        <authorList>
            <person name="Doris P.A."/>
            <person name="Kalbfleisch T."/>
            <person name="Li K."/>
            <person name="Howe K."/>
            <person name="Wood J."/>
        </authorList>
    </citation>
    <scope>NUCLEOTIDE SEQUENCE [LARGE SCALE GENOMIC DNA]</scope>
    <source>
        <strain evidence="7">Brown Norway</strain>
    </source>
</reference>
<evidence type="ECO:0000256" key="5">
    <source>
        <dbReference type="ARBA" id="ARBA00023228"/>
    </source>
</evidence>
<reference evidence="7" key="2">
    <citation type="submission" date="2025-08" db="UniProtKB">
        <authorList>
            <consortium name="Ensembl"/>
        </authorList>
    </citation>
    <scope>IDENTIFICATION</scope>
    <source>
        <strain evidence="7">Brown Norway</strain>
    </source>
</reference>
<dbReference type="Ensembl" id="ENSRNOT00000171810.1">
    <property type="protein sequence ID" value="ENSRNOP00000100489.1"/>
    <property type="gene ID" value="ENSRNOG00000002480.9"/>
</dbReference>
<organism evidence="7 8">
    <name type="scientific">Rattus norvegicus</name>
    <name type="common">Rat</name>
    <dbReference type="NCBI Taxonomy" id="10116"/>
    <lineage>
        <taxon>Eukaryota</taxon>
        <taxon>Metazoa</taxon>
        <taxon>Chordata</taxon>
        <taxon>Craniata</taxon>
        <taxon>Vertebrata</taxon>
        <taxon>Euteleostomi</taxon>
        <taxon>Mammalia</taxon>
        <taxon>Eutheria</taxon>
        <taxon>Euarchontoglires</taxon>
        <taxon>Glires</taxon>
        <taxon>Rodentia</taxon>
        <taxon>Myomorpha</taxon>
        <taxon>Muroidea</taxon>
        <taxon>Muridae</taxon>
        <taxon>Murinae</taxon>
        <taxon>Rattus</taxon>
    </lineage>
</organism>
<protein>
    <submittedName>
        <fullName evidence="7">G protein-coupled receptor 137B</fullName>
    </submittedName>
</protein>
<dbReference type="InterPro" id="IPR029723">
    <property type="entry name" value="GPR137"/>
</dbReference>
<feature type="transmembrane region" description="Helical" evidence="6">
    <location>
        <begin position="65"/>
        <end position="85"/>
    </location>
</feature>
<accession>A0ABK0LF67</accession>
<keyword evidence="2 6" id="KW-0812">Transmembrane</keyword>
<proteinExistence type="predicted"/>
<feature type="transmembrane region" description="Helical" evidence="6">
    <location>
        <begin position="302"/>
        <end position="324"/>
    </location>
</feature>
<dbReference type="PANTHER" id="PTHR15146">
    <property type="entry name" value="INTEGRAL MEMBRANE PROTEIN GPR137"/>
    <property type="match status" value="1"/>
</dbReference>
<evidence type="ECO:0000256" key="2">
    <source>
        <dbReference type="ARBA" id="ARBA00022692"/>
    </source>
</evidence>
<evidence type="ECO:0000256" key="3">
    <source>
        <dbReference type="ARBA" id="ARBA00022989"/>
    </source>
</evidence>
<evidence type="ECO:0000313" key="7">
    <source>
        <dbReference type="Ensembl" id="ENSRNOP00000100489.1"/>
    </source>
</evidence>
<feature type="transmembrane region" description="Helical" evidence="6">
    <location>
        <begin position="97"/>
        <end position="121"/>
    </location>
</feature>
<evidence type="ECO:0000256" key="4">
    <source>
        <dbReference type="ARBA" id="ARBA00023136"/>
    </source>
</evidence>
<feature type="transmembrane region" description="Helical" evidence="6">
    <location>
        <begin position="141"/>
        <end position="165"/>
    </location>
</feature>
<evidence type="ECO:0000256" key="6">
    <source>
        <dbReference type="SAM" id="Phobius"/>
    </source>
</evidence>
<keyword evidence="8" id="KW-1185">Reference proteome</keyword>
<keyword evidence="5" id="KW-0458">Lysosome</keyword>
<keyword evidence="3 6" id="KW-1133">Transmembrane helix</keyword>
<dbReference type="CDD" id="cd21476">
    <property type="entry name" value="7tm_GPR137B"/>
    <property type="match status" value="1"/>
</dbReference>
<reference evidence="7" key="3">
    <citation type="submission" date="2025-09" db="UniProtKB">
        <authorList>
            <consortium name="Ensembl"/>
        </authorList>
    </citation>
    <scope>IDENTIFICATION</scope>
    <source>
        <strain evidence="7">Brown Norway</strain>
    </source>
</reference>
<sequence length="411" mass="46898">MEAPPWEPVRNDSLPPTLSPAVPPYVKLGLTAVYTAFYALLFVFIYAQLWLVLRYRHKRLSYQSVFLFLCLFWASLRTVLFSFYFRDFVAANSFSPFVFWLLYCFPVCLQFFTLTLMNLYFTQVIFKAKSKYSPELLKYRLPLYLASLFISLVFLLVNLTCAVLVKTGDWDRKVIVSVRVAINDTLFVLCAISLSICLYKISKMSLANIYLESKGSSVCQVTAIGVTVILLYTSRACYNLFILSFSQIKNVHSFDYDWYNVSDQVSRTQQGAAQGPDQWNVESCFNTGDQADLKSQLGDAGYIVFGVVLFVWELLPTTLVVYFFRVRNPTKDLTNPGMVPSHGFSPRSYFFDNPRRYDSDDDLAWNIAPQGLQGSFAPDYYDWGQQNNSFLAQAGTLQQDSTLDPDKASQG</sequence>
<comment type="subcellular location">
    <subcellularLocation>
        <location evidence="1">Lysosome membrane</location>
        <topology evidence="1">Multi-pass membrane protein</topology>
    </subcellularLocation>
</comment>
<feature type="transmembrane region" description="Helical" evidence="6">
    <location>
        <begin position="223"/>
        <end position="245"/>
    </location>
</feature>
<feature type="transmembrane region" description="Helical" evidence="6">
    <location>
        <begin position="185"/>
        <end position="202"/>
    </location>
</feature>
<name>A0ABK0LF67_RAT</name>
<dbReference type="RGD" id="1307342">
    <property type="gene designation" value="Gpr137b"/>
</dbReference>
<gene>
    <name evidence="7" type="primary">Gpr137b</name>
</gene>
<dbReference type="GeneTree" id="ENSGT00940000153986"/>
<feature type="transmembrane region" description="Helical" evidence="6">
    <location>
        <begin position="32"/>
        <end position="53"/>
    </location>
</feature>
<evidence type="ECO:0000256" key="1">
    <source>
        <dbReference type="ARBA" id="ARBA00004155"/>
    </source>
</evidence>
<keyword evidence="4 6" id="KW-0472">Membrane</keyword>
<dbReference type="PANTHER" id="PTHR15146:SF0">
    <property type="entry name" value="INTEGRAL MEMBRANE PROTEIN GPR137B"/>
    <property type="match status" value="1"/>
</dbReference>